<dbReference type="STRING" id="1391654.AKJ09_09313"/>
<dbReference type="EMBL" id="CP012333">
    <property type="protein sequence ID" value="AKV02650.1"/>
    <property type="molecule type" value="Genomic_DNA"/>
</dbReference>
<gene>
    <name evidence="7" type="ORF">AKJ09_09313</name>
</gene>
<dbReference type="OrthoDB" id="9801841at2"/>
<evidence type="ECO:0000256" key="4">
    <source>
        <dbReference type="ARBA" id="ARBA00022840"/>
    </source>
</evidence>
<dbReference type="PROSITE" id="PS00109">
    <property type="entry name" value="PROTEIN_KINASE_TYR"/>
    <property type="match status" value="1"/>
</dbReference>
<evidence type="ECO:0000313" key="8">
    <source>
        <dbReference type="Proteomes" id="UP000064967"/>
    </source>
</evidence>
<dbReference type="PATRIC" id="fig|1391654.3.peg.9437"/>
<sequence>MQSAPQTLERLGRYAIFDRIASGGMATVYFGRLLGVGGFSRTVAIKRLHPHLAQDPNFAAMLLDEARLVGRIRHPNVVQTLDVEQLDGELFIVMEYVHGESLARLMQAMRRDEDRIPLRITAAVLCAVLHGLHAAHEVKNETGESLDLVHRDVSPHNILVGSDGIARVLDFGVAKARDRVQTTRDGKVKGKIAYMPIEQFEGEKVDRRADIYSAGVVLWEALTGDQLFGGDTEAVTLMRMVSGVIPPPSSVVSSIPTELEEVVLKALSRDPAKRFDTARQMALAIERCVPLATAAEIGEWVEMTCGGELQERAEAVRRIEACSLAGEIRPTSKHGPSTEPASPAASVTPAVSEVRPTPRRRPWLGGALLGVGICAGAISAALFVPRPAPVAKAPVEQAPVSSVPMSASPSPTPSPSAHEQAAATTTTLTSSAPASSPITASSVASARMPSATRAKRAPASKPASQCDPPYTVDAQGVRHYKPQCSLE</sequence>
<evidence type="ECO:0000256" key="2">
    <source>
        <dbReference type="ARBA" id="ARBA00022741"/>
    </source>
</evidence>
<dbReference type="AlphaFoldDB" id="A0A0K1QB62"/>
<feature type="region of interest" description="Disordered" evidence="5">
    <location>
        <begin position="401"/>
        <end position="474"/>
    </location>
</feature>
<dbReference type="InterPro" id="IPR008266">
    <property type="entry name" value="Tyr_kinase_AS"/>
</dbReference>
<dbReference type="Gene3D" id="1.10.510.10">
    <property type="entry name" value="Transferase(Phosphotransferase) domain 1"/>
    <property type="match status" value="1"/>
</dbReference>
<accession>A0A0K1QB62</accession>
<dbReference type="CDD" id="cd14014">
    <property type="entry name" value="STKc_PknB_like"/>
    <property type="match status" value="1"/>
</dbReference>
<proteinExistence type="predicted"/>
<dbReference type="InterPro" id="IPR011009">
    <property type="entry name" value="Kinase-like_dom_sf"/>
</dbReference>
<dbReference type="Gene3D" id="3.30.200.20">
    <property type="entry name" value="Phosphorylase Kinase, domain 1"/>
    <property type="match status" value="1"/>
</dbReference>
<evidence type="ECO:0000259" key="6">
    <source>
        <dbReference type="PROSITE" id="PS50011"/>
    </source>
</evidence>
<protein>
    <submittedName>
        <fullName evidence="7">Serine/threonine protein kinase</fullName>
    </submittedName>
</protein>
<dbReference type="KEGG" id="llu:AKJ09_09313"/>
<keyword evidence="4" id="KW-0067">ATP-binding</keyword>
<keyword evidence="2" id="KW-0547">Nucleotide-binding</keyword>
<name>A0A0K1QB62_9BACT</name>
<feature type="region of interest" description="Disordered" evidence="5">
    <location>
        <begin position="327"/>
        <end position="360"/>
    </location>
</feature>
<dbReference type="GO" id="GO:0005524">
    <property type="term" value="F:ATP binding"/>
    <property type="evidence" value="ECO:0007669"/>
    <property type="project" value="UniProtKB-KW"/>
</dbReference>
<dbReference type="PANTHER" id="PTHR43289:SF6">
    <property type="entry name" value="SERINE_THREONINE-PROTEIN KINASE NEKL-3"/>
    <property type="match status" value="1"/>
</dbReference>
<keyword evidence="8" id="KW-1185">Reference proteome</keyword>
<evidence type="ECO:0000256" key="5">
    <source>
        <dbReference type="SAM" id="MobiDB-lite"/>
    </source>
</evidence>
<dbReference type="Proteomes" id="UP000064967">
    <property type="component" value="Chromosome"/>
</dbReference>
<dbReference type="GO" id="GO:0004674">
    <property type="term" value="F:protein serine/threonine kinase activity"/>
    <property type="evidence" value="ECO:0007669"/>
    <property type="project" value="UniProtKB-KW"/>
</dbReference>
<feature type="compositionally biased region" description="Low complexity" evidence="5">
    <location>
        <begin position="401"/>
        <end position="446"/>
    </location>
</feature>
<dbReference type="RefSeq" id="WP_146653536.1">
    <property type="nucleotide sequence ID" value="NZ_CP012333.1"/>
</dbReference>
<dbReference type="PANTHER" id="PTHR43289">
    <property type="entry name" value="MITOGEN-ACTIVATED PROTEIN KINASE KINASE KINASE 20-RELATED"/>
    <property type="match status" value="1"/>
</dbReference>
<feature type="domain" description="Protein kinase" evidence="6">
    <location>
        <begin position="14"/>
        <end position="292"/>
    </location>
</feature>
<dbReference type="InterPro" id="IPR000719">
    <property type="entry name" value="Prot_kinase_dom"/>
</dbReference>
<organism evidence="7 8">
    <name type="scientific">Labilithrix luteola</name>
    <dbReference type="NCBI Taxonomy" id="1391654"/>
    <lineage>
        <taxon>Bacteria</taxon>
        <taxon>Pseudomonadati</taxon>
        <taxon>Myxococcota</taxon>
        <taxon>Polyangia</taxon>
        <taxon>Polyangiales</taxon>
        <taxon>Labilitrichaceae</taxon>
        <taxon>Labilithrix</taxon>
    </lineage>
</organism>
<keyword evidence="3 7" id="KW-0418">Kinase</keyword>
<keyword evidence="7" id="KW-0723">Serine/threonine-protein kinase</keyword>
<evidence type="ECO:0000256" key="3">
    <source>
        <dbReference type="ARBA" id="ARBA00022777"/>
    </source>
</evidence>
<dbReference type="Pfam" id="PF00069">
    <property type="entry name" value="Pkinase"/>
    <property type="match status" value="1"/>
</dbReference>
<dbReference type="PROSITE" id="PS50011">
    <property type="entry name" value="PROTEIN_KINASE_DOM"/>
    <property type="match status" value="1"/>
</dbReference>
<reference evidence="7 8" key="1">
    <citation type="submission" date="2015-08" db="EMBL/GenBank/DDBJ databases">
        <authorList>
            <person name="Babu N.S."/>
            <person name="Beckwith C.J."/>
            <person name="Beseler K.G."/>
            <person name="Brison A."/>
            <person name="Carone J.V."/>
            <person name="Caskin T.P."/>
            <person name="Diamond M."/>
            <person name="Durham M.E."/>
            <person name="Foxe J.M."/>
            <person name="Go M."/>
            <person name="Henderson B.A."/>
            <person name="Jones I.B."/>
            <person name="McGettigan J.A."/>
            <person name="Micheletti S.J."/>
            <person name="Nasrallah M.E."/>
            <person name="Ortiz D."/>
            <person name="Piller C.R."/>
            <person name="Privatt S.R."/>
            <person name="Schneider S.L."/>
            <person name="Sharp S."/>
            <person name="Smith T.C."/>
            <person name="Stanton J.D."/>
            <person name="Ullery H.E."/>
            <person name="Wilson R.J."/>
            <person name="Serrano M.G."/>
            <person name="Buck G."/>
            <person name="Lee V."/>
            <person name="Wang Y."/>
            <person name="Carvalho R."/>
            <person name="Voegtly L."/>
            <person name="Shi R."/>
            <person name="Duckworth R."/>
            <person name="Johnson A."/>
            <person name="Loviza R."/>
            <person name="Walstead R."/>
            <person name="Shah Z."/>
            <person name="Kiflezghi M."/>
            <person name="Wade K."/>
            <person name="Ball S.L."/>
            <person name="Bradley K.W."/>
            <person name="Asai D.J."/>
            <person name="Bowman C.A."/>
            <person name="Russell D.A."/>
            <person name="Pope W.H."/>
            <person name="Jacobs-Sera D."/>
            <person name="Hendrix R.W."/>
            <person name="Hatfull G.F."/>
        </authorList>
    </citation>
    <scope>NUCLEOTIDE SEQUENCE [LARGE SCALE GENOMIC DNA]</scope>
    <source>
        <strain evidence="7 8">DSM 27648</strain>
    </source>
</reference>
<evidence type="ECO:0000313" key="7">
    <source>
        <dbReference type="EMBL" id="AKV02650.1"/>
    </source>
</evidence>
<evidence type="ECO:0000256" key="1">
    <source>
        <dbReference type="ARBA" id="ARBA00022679"/>
    </source>
</evidence>
<feature type="compositionally biased region" description="Low complexity" evidence="5">
    <location>
        <begin position="337"/>
        <end position="354"/>
    </location>
</feature>
<keyword evidence="1" id="KW-0808">Transferase</keyword>
<dbReference type="SUPFAM" id="SSF56112">
    <property type="entry name" value="Protein kinase-like (PK-like)"/>
    <property type="match status" value="1"/>
</dbReference>